<dbReference type="InterPro" id="IPR044492">
    <property type="entry name" value="P_typ_ATPase_HD_dom"/>
</dbReference>
<accession>A0A0G0QXA0</accession>
<evidence type="ECO:0000256" key="9">
    <source>
        <dbReference type="ARBA" id="ARBA00022737"/>
    </source>
</evidence>
<evidence type="ECO:0000256" key="3">
    <source>
        <dbReference type="ARBA" id="ARBA00012517"/>
    </source>
</evidence>
<evidence type="ECO:0000256" key="4">
    <source>
        <dbReference type="ARBA" id="ARBA00022448"/>
    </source>
</evidence>
<evidence type="ECO:0000256" key="14">
    <source>
        <dbReference type="ARBA" id="ARBA00022967"/>
    </source>
</evidence>
<dbReference type="Gene3D" id="3.40.1110.10">
    <property type="entry name" value="Calcium-transporting ATPase, cytoplasmic domain N"/>
    <property type="match status" value="1"/>
</dbReference>
<dbReference type="NCBIfam" id="TIGR01525">
    <property type="entry name" value="ATPase-IB_hvy"/>
    <property type="match status" value="1"/>
</dbReference>
<feature type="domain" description="HMA" evidence="22">
    <location>
        <begin position="3"/>
        <end position="69"/>
    </location>
</feature>
<evidence type="ECO:0000256" key="18">
    <source>
        <dbReference type="ARBA" id="ARBA00023136"/>
    </source>
</evidence>
<dbReference type="PRINTS" id="PR00943">
    <property type="entry name" value="CUATPASE"/>
</dbReference>
<evidence type="ECO:0000256" key="15">
    <source>
        <dbReference type="ARBA" id="ARBA00022989"/>
    </source>
</evidence>
<comment type="catalytic activity">
    <reaction evidence="19">
        <text>Cu(+)(in) + ATP + H2O = Cu(+)(out) + ADP + phosphate + H(+)</text>
        <dbReference type="Rhea" id="RHEA:25792"/>
        <dbReference type="ChEBI" id="CHEBI:15377"/>
        <dbReference type="ChEBI" id="CHEBI:15378"/>
        <dbReference type="ChEBI" id="CHEBI:30616"/>
        <dbReference type="ChEBI" id="CHEBI:43474"/>
        <dbReference type="ChEBI" id="CHEBI:49552"/>
        <dbReference type="ChEBI" id="CHEBI:456216"/>
        <dbReference type="EC" id="7.2.2.8"/>
    </reaction>
</comment>
<evidence type="ECO:0000313" key="23">
    <source>
        <dbReference type="EMBL" id="KKR14955.1"/>
    </source>
</evidence>
<keyword evidence="5 20" id="KW-1003">Cell membrane</keyword>
<dbReference type="InterPro" id="IPR006122">
    <property type="entry name" value="HMA_Cu_ion-bd"/>
</dbReference>
<evidence type="ECO:0000256" key="11">
    <source>
        <dbReference type="ARBA" id="ARBA00022796"/>
    </source>
</evidence>
<dbReference type="FunFam" id="3.40.50.1000:FF:000144">
    <property type="entry name" value="copper-transporting ATPase 1 isoform X2"/>
    <property type="match status" value="1"/>
</dbReference>
<dbReference type="SFLD" id="SFLDF00027">
    <property type="entry name" value="p-type_atpase"/>
    <property type="match status" value="1"/>
</dbReference>
<dbReference type="EMBL" id="LBWS01000013">
    <property type="protein sequence ID" value="KKR14955.1"/>
    <property type="molecule type" value="Genomic_DNA"/>
</dbReference>
<dbReference type="InterPro" id="IPR008250">
    <property type="entry name" value="ATPase_P-typ_transduc_dom_A_sf"/>
</dbReference>
<dbReference type="SUPFAM" id="SSF55008">
    <property type="entry name" value="HMA, heavy metal-associated domain"/>
    <property type="match status" value="2"/>
</dbReference>
<dbReference type="EC" id="7.2.2.8" evidence="3"/>
<dbReference type="AlphaFoldDB" id="A0A0G0QXA0"/>
<keyword evidence="13" id="KW-0460">Magnesium</keyword>
<dbReference type="PRINTS" id="PR00119">
    <property type="entry name" value="CATATPASE"/>
</dbReference>
<dbReference type="PROSITE" id="PS50846">
    <property type="entry name" value="HMA_2"/>
    <property type="match status" value="2"/>
</dbReference>
<evidence type="ECO:0000256" key="5">
    <source>
        <dbReference type="ARBA" id="ARBA00022475"/>
    </source>
</evidence>
<dbReference type="InterPro" id="IPR036163">
    <property type="entry name" value="HMA_dom_sf"/>
</dbReference>
<feature type="transmembrane region" description="Helical" evidence="20">
    <location>
        <begin position="885"/>
        <end position="908"/>
    </location>
</feature>
<evidence type="ECO:0000313" key="24">
    <source>
        <dbReference type="Proteomes" id="UP000034048"/>
    </source>
</evidence>
<dbReference type="InterPro" id="IPR017969">
    <property type="entry name" value="Heavy-metal-associated_CS"/>
</dbReference>
<dbReference type="NCBIfam" id="TIGR01494">
    <property type="entry name" value="ATPase_P-type"/>
    <property type="match status" value="1"/>
</dbReference>
<dbReference type="InterPro" id="IPR036412">
    <property type="entry name" value="HAD-like_sf"/>
</dbReference>
<feature type="domain" description="HMA" evidence="22">
    <location>
        <begin position="194"/>
        <end position="260"/>
    </location>
</feature>
<dbReference type="GO" id="GO:0140581">
    <property type="term" value="F:P-type monovalent copper transporter activity"/>
    <property type="evidence" value="ECO:0007669"/>
    <property type="project" value="UniProtKB-EC"/>
</dbReference>
<dbReference type="InterPro" id="IPR027256">
    <property type="entry name" value="P-typ_ATPase_IB"/>
</dbReference>
<dbReference type="SFLD" id="SFLDS00003">
    <property type="entry name" value="Haloacid_Dehalogenase"/>
    <property type="match status" value="1"/>
</dbReference>
<evidence type="ECO:0000256" key="13">
    <source>
        <dbReference type="ARBA" id="ARBA00022842"/>
    </source>
</evidence>
<evidence type="ECO:0000256" key="6">
    <source>
        <dbReference type="ARBA" id="ARBA00022553"/>
    </source>
</evidence>
<dbReference type="InterPro" id="IPR006121">
    <property type="entry name" value="HMA_dom"/>
</dbReference>
<feature type="transmembrane region" description="Helical" evidence="20">
    <location>
        <begin position="943"/>
        <end position="961"/>
    </location>
</feature>
<dbReference type="Gene3D" id="3.30.70.100">
    <property type="match status" value="2"/>
</dbReference>
<dbReference type="PATRIC" id="fig|1618634.3.peg.173"/>
<dbReference type="InterPro" id="IPR059000">
    <property type="entry name" value="ATPase_P-type_domA"/>
</dbReference>
<dbReference type="FunFam" id="3.30.70.100:FF:000005">
    <property type="entry name" value="Copper-exporting P-type ATPase A"/>
    <property type="match status" value="1"/>
</dbReference>
<dbReference type="Proteomes" id="UP000034048">
    <property type="component" value="Unassembled WGS sequence"/>
</dbReference>
<dbReference type="FunFam" id="2.70.150.10:FF:000002">
    <property type="entry name" value="Copper-transporting ATPase 1, putative"/>
    <property type="match status" value="1"/>
</dbReference>
<keyword evidence="11" id="KW-0187">Copper transport</keyword>
<dbReference type="SUPFAM" id="SSF56784">
    <property type="entry name" value="HAD-like"/>
    <property type="match status" value="1"/>
</dbReference>
<feature type="transmembrane region" description="Helical" evidence="20">
    <location>
        <begin position="348"/>
        <end position="374"/>
    </location>
</feature>
<dbReference type="NCBIfam" id="TIGR01511">
    <property type="entry name" value="ATPase-IB1_Cu"/>
    <property type="match status" value="1"/>
</dbReference>
<evidence type="ECO:0000256" key="16">
    <source>
        <dbReference type="ARBA" id="ARBA00023008"/>
    </source>
</evidence>
<comment type="caution">
    <text evidence="23">The sequence shown here is derived from an EMBL/GenBank/DDBJ whole genome shotgun (WGS) entry which is preliminary data.</text>
</comment>
<dbReference type="Gene3D" id="3.40.50.1000">
    <property type="entry name" value="HAD superfamily/HAD-like"/>
    <property type="match status" value="1"/>
</dbReference>
<keyword evidence="15 20" id="KW-1133">Transmembrane helix</keyword>
<feature type="transmembrane region" description="Helical" evidence="20">
    <location>
        <begin position="570"/>
        <end position="591"/>
    </location>
</feature>
<dbReference type="GO" id="GO:0005886">
    <property type="term" value="C:plasma membrane"/>
    <property type="evidence" value="ECO:0007669"/>
    <property type="project" value="UniProtKB-SubCell"/>
</dbReference>
<dbReference type="GO" id="GO:0043682">
    <property type="term" value="F:P-type divalent copper transporter activity"/>
    <property type="evidence" value="ECO:0007669"/>
    <property type="project" value="TreeGrafter"/>
</dbReference>
<keyword evidence="6" id="KW-0597">Phosphoprotein</keyword>
<evidence type="ECO:0000256" key="7">
    <source>
        <dbReference type="ARBA" id="ARBA00022692"/>
    </source>
</evidence>
<comment type="similarity">
    <text evidence="2 20">Belongs to the cation transport ATPase (P-type) (TC 3.A.3) family. Type IB subfamily.</text>
</comment>
<gene>
    <name evidence="23" type="ORF">UT42_C0013G0006</name>
</gene>
<proteinExistence type="inferred from homology"/>
<keyword evidence="18 20" id="KW-0472">Membrane</keyword>
<dbReference type="GO" id="GO:0005507">
    <property type="term" value="F:copper ion binding"/>
    <property type="evidence" value="ECO:0007669"/>
    <property type="project" value="InterPro"/>
</dbReference>
<feature type="transmembrane region" description="Helical" evidence="20">
    <location>
        <begin position="285"/>
        <end position="306"/>
    </location>
</feature>
<evidence type="ECO:0000256" key="2">
    <source>
        <dbReference type="ARBA" id="ARBA00006024"/>
    </source>
</evidence>
<dbReference type="GO" id="GO:0016887">
    <property type="term" value="F:ATP hydrolysis activity"/>
    <property type="evidence" value="ECO:0007669"/>
    <property type="project" value="InterPro"/>
</dbReference>
<dbReference type="Pfam" id="PF00702">
    <property type="entry name" value="Hydrolase"/>
    <property type="match status" value="1"/>
</dbReference>
<feature type="transmembrane region" description="Helical" evidence="20">
    <location>
        <begin position="541"/>
        <end position="564"/>
    </location>
</feature>
<evidence type="ECO:0000256" key="17">
    <source>
        <dbReference type="ARBA" id="ARBA00023065"/>
    </source>
</evidence>
<dbReference type="Gene3D" id="2.70.150.10">
    <property type="entry name" value="Calcium-transporting ATPase, cytoplasmic transduction domain A"/>
    <property type="match status" value="1"/>
</dbReference>
<dbReference type="PROSITE" id="PS01229">
    <property type="entry name" value="COF_2"/>
    <property type="match status" value="1"/>
</dbReference>
<dbReference type="GO" id="GO:0005524">
    <property type="term" value="F:ATP binding"/>
    <property type="evidence" value="ECO:0007669"/>
    <property type="project" value="UniProtKB-UniRule"/>
</dbReference>
<dbReference type="SFLD" id="SFLDG00002">
    <property type="entry name" value="C1.7:_P-type_atpase_like"/>
    <property type="match status" value="1"/>
</dbReference>
<dbReference type="InterPro" id="IPR023214">
    <property type="entry name" value="HAD_sf"/>
</dbReference>
<keyword evidence="21" id="KW-0175">Coiled coil</keyword>
<feature type="transmembrane region" description="Helical" evidence="20">
    <location>
        <begin position="914"/>
        <end position="936"/>
    </location>
</feature>
<evidence type="ECO:0000259" key="22">
    <source>
        <dbReference type="PROSITE" id="PS50846"/>
    </source>
</evidence>
<sequence length="1199" mass="129900">MIKKILLKIQGMHCSSCETITQEELSELPGVSEISVDAKVGSAELTLDEAQNNLDDVINAVKQAGYKAEVASNVAVDNEQQDVVVSNRYSKSTEPLRVKLETKTTAEGRVSENELGKTYFEGAIKNDRSAEFIIPKNSPEIERLVGQLGKTTNIAHLFELVSGKSSNQQFVEPPVVGSNLQADGTKAVGNNTNQRISLSLFGMHCSSCANIIERSVKKVPGVKQANVNFAAEKANIIYDESQVQSQTLVQAIAKAGYRAELVDAKDSDYDRRKREQETKSYAKKFWFSFALSLPMLYFMLLDFIAIPGKTAVLPFIGIISLVLTIPIQFIIGAGFYKGMWSSLKMKTFNMDSLIAIGTSTAFIYSLVNFINYYIKTGSLIGLADKIPELYFETAAFLITFVILGKWLEIRTKSKTGDAIKKLMGLQAKTARVVRNGVTVDIPIAEVIHGDVVIVRPGEKVPIDGKIIKGSSAIDESMITGESLPVEKKIGDTVVGSTINKTGSFEFVVTKIGSETALAQIIRLIEDAQGSKAPIQGFADRISAVFVPIVIGIAIVTFLAWFFIFGATLSFALMAFTAVIVIACPCALGLATPTSLMVGTGKGAEYGILVKGGEPLEAACHINAIIFDKTGTLTKGQPEVTDIIPFANLDEDEILALSASLEKLSEHPLAEAIYTYAKEEEVALEEVNDFSAIPGHGIKGLINDTEYYFGNRRLMTDILGQSISKLNRKLTKLEGQGKTVMILATKTEILGAIAVADTVKPTSAEAVAKLKKLGLAVYMITGDNERTAQAIAVQVGIENVLAEVLPEDKANEVKKLQNDKYKVAMVGDGINDAPALAQADLGIAMGSGTDVAMETGGIVIMKDDLNDVVTALQLSRETMGKIKQNMFFALFYNVIGIPIAARIFVVFGLVLKPELAGLAMALSSISVVGNALLLRYFKPNRRNYLSLIAPIVMVIVFTFGFFEFARLSSGMENQDSNVVVSDTTALTLNTFLANNETRTNFAEGNPKLFLGADSLPDLLKAGEGSLTLGNDEIIIGSAEAMMMKQENLIKGPGDSLTNFFGLPTVKVVGILEPTGTLIDNYHFVNKATLAKIATVANVQIIVEGEDAEIFYRGSKDSLPETLKNSISSLDQIWLNNQGYFPVYIGFSDAQEMIEEKEFSKVGDIVEDFAGQRVIIAGIMPETKTILDQMHFVGPSFEIKE</sequence>
<evidence type="ECO:0000256" key="10">
    <source>
        <dbReference type="ARBA" id="ARBA00022741"/>
    </source>
</evidence>
<keyword evidence="7 20" id="KW-0812">Transmembrane</keyword>
<comment type="subcellular location">
    <subcellularLocation>
        <location evidence="1">Cell membrane</location>
        <topology evidence="1">Multi-pass membrane protein</topology>
    </subcellularLocation>
</comment>
<dbReference type="InterPro" id="IPR023299">
    <property type="entry name" value="ATPase_P-typ_cyto_dom_N"/>
</dbReference>
<keyword evidence="16" id="KW-0186">Copper</keyword>
<keyword evidence="10 20" id="KW-0547">Nucleotide-binding</keyword>
<evidence type="ECO:0000256" key="21">
    <source>
        <dbReference type="SAM" id="Coils"/>
    </source>
</evidence>
<dbReference type="InterPro" id="IPR023298">
    <property type="entry name" value="ATPase_P-typ_TM_dom_sf"/>
</dbReference>
<dbReference type="PANTHER" id="PTHR43520">
    <property type="entry name" value="ATP7, ISOFORM B"/>
    <property type="match status" value="1"/>
</dbReference>
<dbReference type="PROSITE" id="PS00154">
    <property type="entry name" value="ATPASE_E1_E2"/>
    <property type="match status" value="1"/>
</dbReference>
<dbReference type="PROSITE" id="PS01047">
    <property type="entry name" value="HMA_1"/>
    <property type="match status" value="1"/>
</dbReference>
<dbReference type="InterPro" id="IPR001757">
    <property type="entry name" value="P_typ_ATPase"/>
</dbReference>
<keyword evidence="8 20" id="KW-0479">Metal-binding</keyword>
<name>A0A0G0QXA0_9BACT</name>
<evidence type="ECO:0000256" key="1">
    <source>
        <dbReference type="ARBA" id="ARBA00004651"/>
    </source>
</evidence>
<evidence type="ECO:0000256" key="12">
    <source>
        <dbReference type="ARBA" id="ARBA00022840"/>
    </source>
</evidence>
<dbReference type="PANTHER" id="PTHR43520:SF8">
    <property type="entry name" value="P-TYPE CU(+) TRANSPORTER"/>
    <property type="match status" value="1"/>
</dbReference>
<keyword evidence="14" id="KW-1278">Translocase</keyword>
<dbReference type="Pfam" id="PF00403">
    <property type="entry name" value="HMA"/>
    <property type="match status" value="2"/>
</dbReference>
<keyword evidence="9" id="KW-0677">Repeat</keyword>
<protein>
    <recommendedName>
        <fullName evidence="3">P-type Cu(+) transporter</fullName>
        <ecNumber evidence="3">7.2.2.8</ecNumber>
    </recommendedName>
</protein>
<feature type="coiled-coil region" evidence="21">
    <location>
        <begin position="40"/>
        <end position="67"/>
    </location>
</feature>
<keyword evidence="4" id="KW-0813">Transport</keyword>
<reference evidence="23 24" key="1">
    <citation type="journal article" date="2015" name="Nature">
        <title>rRNA introns, odd ribosomes, and small enigmatic genomes across a large radiation of phyla.</title>
        <authorList>
            <person name="Brown C.T."/>
            <person name="Hug L.A."/>
            <person name="Thomas B.C."/>
            <person name="Sharon I."/>
            <person name="Castelle C.J."/>
            <person name="Singh A."/>
            <person name="Wilkins M.J."/>
            <person name="Williams K.H."/>
            <person name="Banfield J.F."/>
        </authorList>
    </citation>
    <scope>NUCLEOTIDE SEQUENCE [LARGE SCALE GENOMIC DNA]</scope>
</reference>
<dbReference type="InterPro" id="IPR018303">
    <property type="entry name" value="ATPase_P-typ_P_site"/>
</dbReference>
<evidence type="ECO:0000256" key="20">
    <source>
        <dbReference type="RuleBase" id="RU362081"/>
    </source>
</evidence>
<keyword evidence="12 20" id="KW-0067">ATP-binding</keyword>
<dbReference type="SUPFAM" id="SSF81653">
    <property type="entry name" value="Calcium ATPase, transduction domain A"/>
    <property type="match status" value="1"/>
</dbReference>
<keyword evidence="17" id="KW-0406">Ion transport</keyword>
<feature type="transmembrane region" description="Helical" evidence="20">
    <location>
        <begin position="312"/>
        <end position="336"/>
    </location>
</feature>
<dbReference type="NCBIfam" id="TIGR00003">
    <property type="entry name" value="copper ion binding protein"/>
    <property type="match status" value="1"/>
</dbReference>
<dbReference type="CDD" id="cd02094">
    <property type="entry name" value="P-type_ATPase_Cu-like"/>
    <property type="match status" value="1"/>
</dbReference>
<dbReference type="CDD" id="cd00371">
    <property type="entry name" value="HMA"/>
    <property type="match status" value="2"/>
</dbReference>
<organism evidence="23 24">
    <name type="scientific">Candidatus Falkowbacteria bacterium GW2011_GWA2_39_24</name>
    <dbReference type="NCBI Taxonomy" id="1618634"/>
    <lineage>
        <taxon>Bacteria</taxon>
        <taxon>Candidatus Falkowiibacteriota</taxon>
    </lineage>
</organism>
<dbReference type="Pfam" id="PF00122">
    <property type="entry name" value="E1-E2_ATPase"/>
    <property type="match status" value="1"/>
</dbReference>
<dbReference type="GO" id="GO:0055070">
    <property type="term" value="P:copper ion homeostasis"/>
    <property type="evidence" value="ECO:0007669"/>
    <property type="project" value="TreeGrafter"/>
</dbReference>
<feature type="transmembrane region" description="Helical" evidence="20">
    <location>
        <begin position="389"/>
        <end position="407"/>
    </location>
</feature>
<dbReference type="SUPFAM" id="SSF81665">
    <property type="entry name" value="Calcium ATPase, transmembrane domain M"/>
    <property type="match status" value="1"/>
</dbReference>
<evidence type="ECO:0000256" key="19">
    <source>
        <dbReference type="ARBA" id="ARBA00049289"/>
    </source>
</evidence>
<evidence type="ECO:0000256" key="8">
    <source>
        <dbReference type="ARBA" id="ARBA00022723"/>
    </source>
</evidence>